<gene>
    <name evidence="2" type="ORF">GARC_3378</name>
</gene>
<feature type="transmembrane region" description="Helical" evidence="1">
    <location>
        <begin position="12"/>
        <end position="31"/>
    </location>
</feature>
<keyword evidence="1" id="KW-1133">Transmembrane helix</keyword>
<dbReference type="Pfam" id="PF09997">
    <property type="entry name" value="DUF2238"/>
    <property type="match status" value="1"/>
</dbReference>
<dbReference type="eggNOG" id="COG3647">
    <property type="taxonomic scope" value="Bacteria"/>
</dbReference>
<keyword evidence="3" id="KW-1185">Reference proteome</keyword>
<evidence type="ECO:0000313" key="3">
    <source>
        <dbReference type="Proteomes" id="UP000006327"/>
    </source>
</evidence>
<proteinExistence type="predicted"/>
<keyword evidence="1" id="KW-0812">Transmembrane</keyword>
<feature type="transmembrane region" description="Helical" evidence="1">
    <location>
        <begin position="37"/>
        <end position="58"/>
    </location>
</feature>
<dbReference type="RefSeq" id="WP_007622158.1">
    <property type="nucleotide sequence ID" value="NZ_BAEO01000051.1"/>
</dbReference>
<dbReference type="AlphaFoldDB" id="K6Y8U5"/>
<dbReference type="InterPro" id="IPR014509">
    <property type="entry name" value="YjdF-like"/>
</dbReference>
<protein>
    <recommendedName>
        <fullName evidence="4">Inner membrane protein yjdF</fullName>
    </recommendedName>
</protein>
<accession>K6Y8U5</accession>
<dbReference type="STRING" id="493475.GARC_3378"/>
<evidence type="ECO:0008006" key="4">
    <source>
        <dbReference type="Google" id="ProtNLM"/>
    </source>
</evidence>
<feature type="transmembrane region" description="Helical" evidence="1">
    <location>
        <begin position="65"/>
        <end position="85"/>
    </location>
</feature>
<dbReference type="PIRSF" id="PIRSF020606">
    <property type="entry name" value="UCP020606"/>
    <property type="match status" value="1"/>
</dbReference>
<feature type="transmembrane region" description="Helical" evidence="1">
    <location>
        <begin position="184"/>
        <end position="206"/>
    </location>
</feature>
<keyword evidence="1" id="KW-0472">Membrane</keyword>
<comment type="caution">
    <text evidence="2">The sequence shown here is derived from an EMBL/GenBank/DDBJ whole genome shotgun (WGS) entry which is preliminary data.</text>
</comment>
<dbReference type="Proteomes" id="UP000006327">
    <property type="component" value="Unassembled WGS sequence"/>
</dbReference>
<feature type="transmembrane region" description="Helical" evidence="1">
    <location>
        <begin position="105"/>
        <end position="122"/>
    </location>
</feature>
<organism evidence="2 3">
    <name type="scientific">Paraglaciecola arctica BSs20135</name>
    <dbReference type="NCBI Taxonomy" id="493475"/>
    <lineage>
        <taxon>Bacteria</taxon>
        <taxon>Pseudomonadati</taxon>
        <taxon>Pseudomonadota</taxon>
        <taxon>Gammaproteobacteria</taxon>
        <taxon>Alteromonadales</taxon>
        <taxon>Alteromonadaceae</taxon>
        <taxon>Paraglaciecola</taxon>
    </lineage>
</organism>
<evidence type="ECO:0000256" key="1">
    <source>
        <dbReference type="SAM" id="Phobius"/>
    </source>
</evidence>
<sequence length="214" mass="24847">MIIKASDKTRSTTWLAILIISFVAIWTNSIIGTTDTANWLIENTLTAISLLFLITTYTKYKFSTFSYLLICIFLCMHVYGSKYTYSENPFGYWLQDMFNSPRNQYDRLVHFSFGILLFYPMQECFAKWLKYPKTIALFLPITIILSVSAIYEIIEWLVADMFFVEEGDAYLGTQGDIWDAQKDMALAFLGSCIATLFFIFSTYLNIGVKYRRSE</sequence>
<dbReference type="InterPro" id="IPR058534">
    <property type="entry name" value="YjdF"/>
</dbReference>
<evidence type="ECO:0000313" key="2">
    <source>
        <dbReference type="EMBL" id="GAC20336.1"/>
    </source>
</evidence>
<feature type="transmembrane region" description="Helical" evidence="1">
    <location>
        <begin position="134"/>
        <end position="154"/>
    </location>
</feature>
<dbReference type="OrthoDB" id="9786473at2"/>
<name>K6Y8U5_9ALTE</name>
<reference evidence="2 3" key="1">
    <citation type="journal article" date="2017" name="Antonie Van Leeuwenhoek">
        <title>Rhizobium rhizosphaerae sp. nov., a novel species isolated from rice rhizosphere.</title>
        <authorList>
            <person name="Zhao J.J."/>
            <person name="Zhang J."/>
            <person name="Zhang R.J."/>
            <person name="Zhang C.W."/>
            <person name="Yin H.Q."/>
            <person name="Zhang X.X."/>
        </authorList>
    </citation>
    <scope>NUCLEOTIDE SEQUENCE [LARGE SCALE GENOMIC DNA]</scope>
    <source>
        <strain evidence="2 3">BSs20135</strain>
    </source>
</reference>
<dbReference type="EMBL" id="BAEO01000051">
    <property type="protein sequence ID" value="GAC20336.1"/>
    <property type="molecule type" value="Genomic_DNA"/>
</dbReference>